<dbReference type="Gramene" id="KOM35472">
    <property type="protein sequence ID" value="KOM35472"/>
    <property type="gene ID" value="LR48_Vigan02g162200"/>
</dbReference>
<dbReference type="EMBL" id="CM003372">
    <property type="protein sequence ID" value="KOM35472.1"/>
    <property type="molecule type" value="Genomic_DNA"/>
</dbReference>
<feature type="compositionally biased region" description="Polar residues" evidence="1">
    <location>
        <begin position="1"/>
        <end position="27"/>
    </location>
</feature>
<feature type="compositionally biased region" description="Basic and acidic residues" evidence="1">
    <location>
        <begin position="191"/>
        <end position="200"/>
    </location>
</feature>
<feature type="compositionally biased region" description="Polar residues" evidence="1">
    <location>
        <begin position="201"/>
        <end position="210"/>
    </location>
</feature>
<feature type="region of interest" description="Disordered" evidence="1">
    <location>
        <begin position="268"/>
        <end position="348"/>
    </location>
</feature>
<sequence>MDQLQSATTYNAQKPNPQPPSNSTNGETLYEDFDSTCSTPYVSAPSSPGRGPHPGFFYSAPASPMHFAITAASSYDKSPSSAPMGYEFEFSARFGSAGSAGSGSMSSADELFLNGQIRPMKLSSHLECPQVLAPLLDLEGEEEEEEAEAVSVSVVRGRDLRLRDKSVRRRTRSMSPLRSNTPLEWAENEDDHIVGGDHDNNGSSGKQMEVSSLEAEKRRENTENGSSLGLEATPSVSGSASSSRSSSAGRSSKRWVFLKDFLRSKSEGRSNNKFWSSISFSPTAKDKKPTTSTAQTLSVPTNTKSGPSSSEATHKSKGSSTQAWARRMSGKPTNGVGKRRVPPSPHELHYKANRAQAEELRKKTFLPYRQGLLGCLGFSSKGYGAMNGFARALNPVSSRPVTLLWRYLSAGYLSYTMDLHRLQKPRGVGSLLVGSGPIVTV</sequence>
<feature type="compositionally biased region" description="Low complexity" evidence="1">
    <location>
        <begin position="237"/>
        <end position="250"/>
    </location>
</feature>
<gene>
    <name evidence="2" type="ORF">LR48_Vigan02g162200</name>
</gene>
<dbReference type="PANTHER" id="PTHR33095">
    <property type="entry name" value="OS07G0619500 PROTEIN"/>
    <property type="match status" value="1"/>
</dbReference>
<evidence type="ECO:0000313" key="3">
    <source>
        <dbReference type="Proteomes" id="UP000053144"/>
    </source>
</evidence>
<evidence type="ECO:0000256" key="1">
    <source>
        <dbReference type="SAM" id="MobiDB-lite"/>
    </source>
</evidence>
<name>A0A0L9TYL5_PHAAN</name>
<feature type="compositionally biased region" description="Polar residues" evidence="1">
    <location>
        <begin position="290"/>
        <end position="311"/>
    </location>
</feature>
<dbReference type="PANTHER" id="PTHR33095:SF57">
    <property type="entry name" value="EXPRESSED PROTEIN"/>
    <property type="match status" value="1"/>
</dbReference>
<evidence type="ECO:0000313" key="2">
    <source>
        <dbReference type="EMBL" id="KOM35472.1"/>
    </source>
</evidence>
<dbReference type="STRING" id="3914.A0A0L9TYL5"/>
<feature type="compositionally biased region" description="Polar residues" evidence="1">
    <location>
        <begin position="271"/>
        <end position="282"/>
    </location>
</feature>
<feature type="compositionally biased region" description="Polar residues" evidence="1">
    <location>
        <begin position="173"/>
        <end position="182"/>
    </location>
</feature>
<dbReference type="Pfam" id="PF07816">
    <property type="entry name" value="DUF1645"/>
    <property type="match status" value="1"/>
</dbReference>
<dbReference type="Proteomes" id="UP000053144">
    <property type="component" value="Chromosome 2"/>
</dbReference>
<dbReference type="AlphaFoldDB" id="A0A0L9TYL5"/>
<organism evidence="2 3">
    <name type="scientific">Phaseolus angularis</name>
    <name type="common">Azuki bean</name>
    <name type="synonym">Vigna angularis</name>
    <dbReference type="NCBI Taxonomy" id="3914"/>
    <lineage>
        <taxon>Eukaryota</taxon>
        <taxon>Viridiplantae</taxon>
        <taxon>Streptophyta</taxon>
        <taxon>Embryophyta</taxon>
        <taxon>Tracheophyta</taxon>
        <taxon>Spermatophyta</taxon>
        <taxon>Magnoliopsida</taxon>
        <taxon>eudicotyledons</taxon>
        <taxon>Gunneridae</taxon>
        <taxon>Pentapetalae</taxon>
        <taxon>rosids</taxon>
        <taxon>fabids</taxon>
        <taxon>Fabales</taxon>
        <taxon>Fabaceae</taxon>
        <taxon>Papilionoideae</taxon>
        <taxon>50 kb inversion clade</taxon>
        <taxon>NPAAA clade</taxon>
        <taxon>indigoferoid/millettioid clade</taxon>
        <taxon>Phaseoleae</taxon>
        <taxon>Vigna</taxon>
    </lineage>
</organism>
<feature type="compositionally biased region" description="Polar residues" evidence="1">
    <location>
        <begin position="35"/>
        <end position="46"/>
    </location>
</feature>
<accession>A0A0L9TYL5</accession>
<feature type="region of interest" description="Disordered" evidence="1">
    <location>
        <begin position="167"/>
        <end position="252"/>
    </location>
</feature>
<dbReference type="OMA" id="TKHESAS"/>
<protein>
    <submittedName>
        <fullName evidence="2">Uncharacterized protein</fullName>
    </submittedName>
</protein>
<feature type="region of interest" description="Disordered" evidence="1">
    <location>
        <begin position="1"/>
        <end position="52"/>
    </location>
</feature>
<reference evidence="3" key="1">
    <citation type="journal article" date="2015" name="Proc. Natl. Acad. Sci. U.S.A.">
        <title>Genome sequencing of adzuki bean (Vigna angularis) provides insight into high starch and low fat accumulation and domestication.</title>
        <authorList>
            <person name="Yang K."/>
            <person name="Tian Z."/>
            <person name="Chen C."/>
            <person name="Luo L."/>
            <person name="Zhao B."/>
            <person name="Wang Z."/>
            <person name="Yu L."/>
            <person name="Li Y."/>
            <person name="Sun Y."/>
            <person name="Li W."/>
            <person name="Chen Y."/>
            <person name="Li Y."/>
            <person name="Zhang Y."/>
            <person name="Ai D."/>
            <person name="Zhao J."/>
            <person name="Shang C."/>
            <person name="Ma Y."/>
            <person name="Wu B."/>
            <person name="Wang M."/>
            <person name="Gao L."/>
            <person name="Sun D."/>
            <person name="Zhang P."/>
            <person name="Guo F."/>
            <person name="Wang W."/>
            <person name="Li Y."/>
            <person name="Wang J."/>
            <person name="Varshney R.K."/>
            <person name="Wang J."/>
            <person name="Ling H.Q."/>
            <person name="Wan P."/>
        </authorList>
    </citation>
    <scope>NUCLEOTIDE SEQUENCE</scope>
    <source>
        <strain evidence="3">cv. Jingnong 6</strain>
    </source>
</reference>
<proteinExistence type="predicted"/>
<dbReference type="InterPro" id="IPR012442">
    <property type="entry name" value="DUF1645_plant"/>
</dbReference>